<dbReference type="Proteomes" id="UP000019116">
    <property type="component" value="Chromosome 7D"/>
</dbReference>
<evidence type="ECO:0000256" key="5">
    <source>
        <dbReference type="ARBA" id="ARBA00023180"/>
    </source>
</evidence>
<dbReference type="CDD" id="cd05476">
    <property type="entry name" value="pepsin_A_like_plant"/>
    <property type="match status" value="1"/>
</dbReference>
<dbReference type="GO" id="GO:0005576">
    <property type="term" value="C:extracellular region"/>
    <property type="evidence" value="ECO:0000318"/>
    <property type="project" value="GO_Central"/>
</dbReference>
<dbReference type="Gramene" id="TraesWEE_scaffold_127982_01G000300.1">
    <property type="protein sequence ID" value="TraesWEE_scaffold_127982_01G000300.1"/>
    <property type="gene ID" value="TraesWEE_scaffold_127982_01G000300"/>
</dbReference>
<dbReference type="OMA" id="RWANWEQ"/>
<dbReference type="PANTHER" id="PTHR47967:SF134">
    <property type="entry name" value="XYLANASE INHIBITOR C-TERMINAL DOMAIN-CONTAINING PROTEIN"/>
    <property type="match status" value="1"/>
</dbReference>
<dbReference type="OrthoDB" id="695235at2759"/>
<evidence type="ECO:0000256" key="1">
    <source>
        <dbReference type="ARBA" id="ARBA00007447"/>
    </source>
</evidence>
<dbReference type="InterPro" id="IPR032861">
    <property type="entry name" value="TAXi_N"/>
</dbReference>
<keyword evidence="4" id="KW-0378">Hydrolase</keyword>
<dbReference type="Gramene" id="TraesCS7D02G462800.1">
    <property type="protein sequence ID" value="TraesCS7D02G462800.1"/>
    <property type="gene ID" value="TraesCS7D02G462800"/>
</dbReference>
<dbReference type="Gramene" id="TraesRN7D0101125900.1">
    <property type="protein sequence ID" value="TraesRN7D0101125900.1"/>
    <property type="gene ID" value="TraesRN7D0101125900"/>
</dbReference>
<dbReference type="EnsemblPlants" id="TraesCS7D02G462800.1">
    <property type="protein sequence ID" value="TraesCS7D02G462800.1"/>
    <property type="gene ID" value="TraesCS7D02G462800"/>
</dbReference>
<dbReference type="GO" id="GO:0004190">
    <property type="term" value="F:aspartic-type endopeptidase activity"/>
    <property type="evidence" value="ECO:0000318"/>
    <property type="project" value="GO_Central"/>
</dbReference>
<reference evidence="9" key="2">
    <citation type="submission" date="2018-10" db="UniProtKB">
        <authorList>
            <consortium name="EnsemblPlants"/>
        </authorList>
    </citation>
    <scope>IDENTIFICATION</scope>
</reference>
<feature type="chain" id="PRO_5043181641" description="Peptidase A1 domain-containing protein" evidence="7">
    <location>
        <begin position="24"/>
        <end position="402"/>
    </location>
</feature>
<sequence length="402" mass="43102">MTVAMPAACSLLLLLLLVAPVAAGNPKRHPIHKPASKCVIKGVRWANWEQLMEEQAPVLVIDDHHHQPGSPAHTYGAFIFDLSVGRQALSVVMDISSELVWARCGPRLRPTRPRPPSCPTTSAPSPRSPPAHHGCAARGRYVEHIYGAGNTSGYLATDKFRLGNTKVRSLVFGCSHKVTVPDSVDVASGFVGFNRGPVSLVSQLRISRFSYFITLPDDPDNNKAFVSLSWADHADAKGSHTPLLAARPNQNPYLYYVNLTGLQVDGQLLTDTPAGTFDVRANGSGGGLAPVNSTAGHSLCFLTQHFSKLKKVPKLALVFDGADATMELKAQNYFFALRGGQTCLSILTSTTGESVLGSLLQTGRTMTYDIHGDGRGQLTFSGAPAPAQVSLATLLLVWVLLF</sequence>
<reference evidence="9" key="1">
    <citation type="submission" date="2018-08" db="EMBL/GenBank/DDBJ databases">
        <authorList>
            <person name="Rossello M."/>
        </authorList>
    </citation>
    <scope>NUCLEOTIDE SEQUENCE [LARGE SCALE GENOMIC DNA]</scope>
    <source>
        <strain evidence="9">cv. Chinese Spring</strain>
    </source>
</reference>
<evidence type="ECO:0000259" key="8">
    <source>
        <dbReference type="PROSITE" id="PS51767"/>
    </source>
</evidence>
<dbReference type="PROSITE" id="PS51767">
    <property type="entry name" value="PEPTIDASE_A1"/>
    <property type="match status" value="1"/>
</dbReference>
<evidence type="ECO:0000256" key="6">
    <source>
        <dbReference type="SAM" id="MobiDB-lite"/>
    </source>
</evidence>
<dbReference type="SUPFAM" id="SSF50630">
    <property type="entry name" value="Acid proteases"/>
    <property type="match status" value="1"/>
</dbReference>
<dbReference type="InterPro" id="IPR032799">
    <property type="entry name" value="TAXi_C"/>
</dbReference>
<dbReference type="SMR" id="A0A3B6TXL8"/>
<feature type="region of interest" description="Disordered" evidence="6">
    <location>
        <begin position="110"/>
        <end position="134"/>
    </location>
</feature>
<evidence type="ECO:0000313" key="9">
    <source>
        <dbReference type="EnsemblPlants" id="TraesCS7D02G462800.1"/>
    </source>
</evidence>
<evidence type="ECO:0000256" key="7">
    <source>
        <dbReference type="SAM" id="SignalP"/>
    </source>
</evidence>
<accession>A0A3B6TXL8</accession>
<name>A0A3B6TXL8_WHEAT</name>
<feature type="signal peptide" evidence="7">
    <location>
        <begin position="1"/>
        <end position="23"/>
    </location>
</feature>
<dbReference type="Gramene" id="TraesCS7D03G1097800.1">
    <property type="protein sequence ID" value="TraesCS7D03G1097800.1.CDS"/>
    <property type="gene ID" value="TraesCS7D03G1097800"/>
</dbReference>
<dbReference type="InterPro" id="IPR021109">
    <property type="entry name" value="Peptidase_aspartic_dom_sf"/>
</dbReference>
<dbReference type="InterPro" id="IPR034161">
    <property type="entry name" value="Pepsin-like_plant"/>
</dbReference>
<keyword evidence="3" id="KW-0064">Aspartyl protease</keyword>
<keyword evidence="2" id="KW-0645">Protease</keyword>
<evidence type="ECO:0000313" key="10">
    <source>
        <dbReference type="Proteomes" id="UP000019116"/>
    </source>
</evidence>
<keyword evidence="7" id="KW-0732">Signal</keyword>
<keyword evidence="5" id="KW-0325">Glycoprotein</keyword>
<organism evidence="9">
    <name type="scientific">Triticum aestivum</name>
    <name type="common">Wheat</name>
    <dbReference type="NCBI Taxonomy" id="4565"/>
    <lineage>
        <taxon>Eukaryota</taxon>
        <taxon>Viridiplantae</taxon>
        <taxon>Streptophyta</taxon>
        <taxon>Embryophyta</taxon>
        <taxon>Tracheophyta</taxon>
        <taxon>Spermatophyta</taxon>
        <taxon>Magnoliopsida</taxon>
        <taxon>Liliopsida</taxon>
        <taxon>Poales</taxon>
        <taxon>Poaceae</taxon>
        <taxon>BOP clade</taxon>
        <taxon>Pooideae</taxon>
        <taxon>Triticodae</taxon>
        <taxon>Triticeae</taxon>
        <taxon>Triticinae</taxon>
        <taxon>Triticum</taxon>
    </lineage>
</organism>
<dbReference type="PANTHER" id="PTHR47967">
    <property type="entry name" value="OS07G0603500 PROTEIN-RELATED"/>
    <property type="match status" value="1"/>
</dbReference>
<dbReference type="Pfam" id="PF14543">
    <property type="entry name" value="TAXi_N"/>
    <property type="match status" value="1"/>
</dbReference>
<dbReference type="AlphaFoldDB" id="A0A3B6TXL8"/>
<keyword evidence="10" id="KW-1185">Reference proteome</keyword>
<dbReference type="InterPro" id="IPR033121">
    <property type="entry name" value="PEPTIDASE_A1"/>
</dbReference>
<evidence type="ECO:0000256" key="3">
    <source>
        <dbReference type="ARBA" id="ARBA00022750"/>
    </source>
</evidence>
<dbReference type="Gramene" id="TraesROB_scaffold_006892_01G000500.1">
    <property type="protein sequence ID" value="TraesROB_scaffold_006892_01G000500.1"/>
    <property type="gene ID" value="TraesROB_scaffold_006892_01G000500"/>
</dbReference>
<dbReference type="Pfam" id="PF14541">
    <property type="entry name" value="TAXi_C"/>
    <property type="match status" value="1"/>
</dbReference>
<dbReference type="Gramene" id="TraesCLE_scaffold_001217_01G000500.1">
    <property type="protein sequence ID" value="TraesCLE_scaffold_001217_01G000500.1"/>
    <property type="gene ID" value="TraesCLE_scaffold_001217_01G000500"/>
</dbReference>
<evidence type="ECO:0000256" key="4">
    <source>
        <dbReference type="ARBA" id="ARBA00022801"/>
    </source>
</evidence>
<dbReference type="InterPro" id="IPR051708">
    <property type="entry name" value="Plant_Aspart_Prot_A1"/>
</dbReference>
<comment type="similarity">
    <text evidence="1">Belongs to the peptidase A1 family.</text>
</comment>
<dbReference type="Gene3D" id="2.40.70.10">
    <property type="entry name" value="Acid Proteases"/>
    <property type="match status" value="2"/>
</dbReference>
<feature type="domain" description="Peptidase A1" evidence="8">
    <location>
        <begin position="78"/>
        <end position="381"/>
    </location>
</feature>
<dbReference type="STRING" id="4565.A0A3B6TXL8"/>
<dbReference type="Gramene" id="TraesCAD_scaffold_011088_01G000500.1">
    <property type="protein sequence ID" value="TraesCAD_scaffold_011088_01G000500.1"/>
    <property type="gene ID" value="TraesCAD_scaffold_011088_01G000500"/>
</dbReference>
<protein>
    <recommendedName>
        <fullName evidence="8">Peptidase A1 domain-containing protein</fullName>
    </recommendedName>
</protein>
<dbReference type="GO" id="GO:0006508">
    <property type="term" value="P:proteolysis"/>
    <property type="evidence" value="ECO:0007669"/>
    <property type="project" value="UniProtKB-KW"/>
</dbReference>
<proteinExistence type="inferred from homology"/>
<evidence type="ECO:0000256" key="2">
    <source>
        <dbReference type="ARBA" id="ARBA00022670"/>
    </source>
</evidence>